<dbReference type="InterPro" id="IPR028202">
    <property type="entry name" value="Reductase_C"/>
</dbReference>
<evidence type="ECO:0000313" key="8">
    <source>
        <dbReference type="Proteomes" id="UP001183619"/>
    </source>
</evidence>
<dbReference type="PRINTS" id="PR00411">
    <property type="entry name" value="PNDRDTASEI"/>
</dbReference>
<protein>
    <submittedName>
        <fullName evidence="7">NADPH-dependent 2,4-dienoyl-CoA reductase/sulfur reductase-like enzyme</fullName>
    </submittedName>
</protein>
<dbReference type="InterPro" id="IPR050446">
    <property type="entry name" value="FAD-oxidoreductase/Apoptosis"/>
</dbReference>
<feature type="domain" description="Reductase C-terminal" evidence="6">
    <location>
        <begin position="316"/>
        <end position="401"/>
    </location>
</feature>
<dbReference type="PRINTS" id="PR00368">
    <property type="entry name" value="FADPNR"/>
</dbReference>
<evidence type="ECO:0000256" key="1">
    <source>
        <dbReference type="ARBA" id="ARBA00001974"/>
    </source>
</evidence>
<dbReference type="Pfam" id="PF14759">
    <property type="entry name" value="Reductase_C"/>
    <property type="match status" value="1"/>
</dbReference>
<proteinExistence type="predicted"/>
<keyword evidence="3" id="KW-0274">FAD</keyword>
<evidence type="ECO:0000256" key="3">
    <source>
        <dbReference type="ARBA" id="ARBA00022827"/>
    </source>
</evidence>
<gene>
    <name evidence="7" type="ORF">J2S37_000745</name>
</gene>
<feature type="domain" description="FAD/NAD(P)-binding" evidence="5">
    <location>
        <begin position="3"/>
        <end position="294"/>
    </location>
</feature>
<evidence type="ECO:0000313" key="7">
    <source>
        <dbReference type="EMBL" id="MDR7354207.1"/>
    </source>
</evidence>
<comment type="caution">
    <text evidence="7">The sequence shown here is derived from an EMBL/GenBank/DDBJ whole genome shotgun (WGS) entry which is preliminary data.</text>
</comment>
<dbReference type="EMBL" id="JAVDYF010000001">
    <property type="protein sequence ID" value="MDR7354207.1"/>
    <property type="molecule type" value="Genomic_DNA"/>
</dbReference>
<keyword evidence="2" id="KW-0285">Flavoprotein</keyword>
<dbReference type="RefSeq" id="WP_277104413.1">
    <property type="nucleotide sequence ID" value="NZ_BAAAJS010000006.1"/>
</dbReference>
<keyword evidence="8" id="KW-1185">Reference proteome</keyword>
<dbReference type="Gene3D" id="3.50.50.60">
    <property type="entry name" value="FAD/NAD(P)-binding domain"/>
    <property type="match status" value="2"/>
</dbReference>
<dbReference type="InterPro" id="IPR023753">
    <property type="entry name" value="FAD/NAD-binding_dom"/>
</dbReference>
<accession>A0ABU2B6G5</accession>
<keyword evidence="4" id="KW-0560">Oxidoreductase</keyword>
<evidence type="ECO:0000256" key="2">
    <source>
        <dbReference type="ARBA" id="ARBA00022630"/>
    </source>
</evidence>
<dbReference type="Gene3D" id="3.30.390.30">
    <property type="match status" value="1"/>
</dbReference>
<reference evidence="7 8" key="1">
    <citation type="submission" date="2023-07" db="EMBL/GenBank/DDBJ databases">
        <title>Sequencing the genomes of 1000 actinobacteria strains.</title>
        <authorList>
            <person name="Klenk H.-P."/>
        </authorList>
    </citation>
    <scope>NUCLEOTIDE SEQUENCE [LARGE SCALE GENOMIC DNA]</scope>
    <source>
        <strain evidence="7 8">DSM 44508</strain>
    </source>
</reference>
<name>A0ABU2B6G5_9CORY</name>
<dbReference type="PANTHER" id="PTHR43557">
    <property type="entry name" value="APOPTOSIS-INDUCING FACTOR 1"/>
    <property type="match status" value="1"/>
</dbReference>
<dbReference type="SUPFAM" id="SSF55424">
    <property type="entry name" value="FAD/NAD-linked reductases, dimerisation (C-terminal) domain"/>
    <property type="match status" value="1"/>
</dbReference>
<evidence type="ECO:0000259" key="5">
    <source>
        <dbReference type="Pfam" id="PF07992"/>
    </source>
</evidence>
<dbReference type="InterPro" id="IPR016156">
    <property type="entry name" value="FAD/NAD-linked_Rdtase_dimer_sf"/>
</dbReference>
<evidence type="ECO:0000256" key="4">
    <source>
        <dbReference type="ARBA" id="ARBA00023002"/>
    </source>
</evidence>
<organism evidence="7 8">
    <name type="scientific">Corynebacterium felinum</name>
    <dbReference type="NCBI Taxonomy" id="131318"/>
    <lineage>
        <taxon>Bacteria</taxon>
        <taxon>Bacillati</taxon>
        <taxon>Actinomycetota</taxon>
        <taxon>Actinomycetes</taxon>
        <taxon>Mycobacteriales</taxon>
        <taxon>Corynebacteriaceae</taxon>
        <taxon>Corynebacterium</taxon>
    </lineage>
</organism>
<comment type="cofactor">
    <cofactor evidence="1">
        <name>FAD</name>
        <dbReference type="ChEBI" id="CHEBI:57692"/>
    </cofactor>
</comment>
<dbReference type="Proteomes" id="UP001183619">
    <property type="component" value="Unassembled WGS sequence"/>
</dbReference>
<sequence>MTNTLIIGGGIAGFTLAKELRALGHSGNIGIIDPEGLPYDRPPLSKEILNGAKTPEQLLLATEEFYRNNSIDIIEQRARRIDVDSNTVALDNGETLSYDNLVIATGGIPRQLPTPGFDDPNLIVLRTLNDAHTLKNALTPGTRLTIIGAGLIGAEVASSAKELGAQVTLIDPQAVSLIPAVGEDLAHRLHNLHGANDVTFICGMTTAITRNGDHYTITIDGHDPVKADYVLLAVGIVAESELAHSAGLDFDNGILVDHSQRTTQPNIWAIGDCARHRNPNGSLERRHEHWESAIFDAQTAAASITGSDLPQHGCSWFWTDRYNVHVEGAGDMSAPGTTVIRPNAEGEPEVAFRLAEDGRMVGCAAVDAGMAVRVARRIIDRGIIVDPQQLADPGVNLKKLAR</sequence>
<evidence type="ECO:0000259" key="6">
    <source>
        <dbReference type="Pfam" id="PF14759"/>
    </source>
</evidence>
<dbReference type="SUPFAM" id="SSF51905">
    <property type="entry name" value="FAD/NAD(P)-binding domain"/>
    <property type="match status" value="1"/>
</dbReference>
<dbReference type="Pfam" id="PF07992">
    <property type="entry name" value="Pyr_redox_2"/>
    <property type="match status" value="1"/>
</dbReference>
<dbReference type="PANTHER" id="PTHR43557:SF2">
    <property type="entry name" value="RIESKE DOMAIN-CONTAINING PROTEIN-RELATED"/>
    <property type="match status" value="1"/>
</dbReference>
<dbReference type="InterPro" id="IPR036188">
    <property type="entry name" value="FAD/NAD-bd_sf"/>
</dbReference>